<gene>
    <name evidence="3" type="ORF">GUJ93_ZPchr0002g23237</name>
</gene>
<keyword evidence="2" id="KW-0732">Signal</keyword>
<feature type="region of interest" description="Disordered" evidence="1">
    <location>
        <begin position="46"/>
        <end position="67"/>
    </location>
</feature>
<reference evidence="3" key="1">
    <citation type="journal article" date="2021" name="bioRxiv">
        <title>Whole Genome Assembly and Annotation of Northern Wild Rice, Zizania palustris L., Supports a Whole Genome Duplication in the Zizania Genus.</title>
        <authorList>
            <person name="Haas M."/>
            <person name="Kono T."/>
            <person name="Macchietto M."/>
            <person name="Millas R."/>
            <person name="McGilp L."/>
            <person name="Shao M."/>
            <person name="Duquette J."/>
            <person name="Hirsch C.N."/>
            <person name="Kimball J."/>
        </authorList>
    </citation>
    <scope>NUCLEOTIDE SEQUENCE</scope>
    <source>
        <tissue evidence="3">Fresh leaf tissue</tissue>
    </source>
</reference>
<sequence length="150" mass="16061">MKASSLSCVECLLLLASLLLVAASAVTVTPTDTTLARATWRSPRPVAAGCGSSNDDDARRGFPGPRRLCDQRGGRLPLCKQLRARRRDAVGGGRHVRRADAAAKPRRRVDRPVLRGVQAARAERAESAAPLIKAVNSVPVNVPKSFGMER</sequence>
<proteinExistence type="predicted"/>
<evidence type="ECO:0000256" key="1">
    <source>
        <dbReference type="SAM" id="MobiDB-lite"/>
    </source>
</evidence>
<dbReference type="AlphaFoldDB" id="A0A8J5SJ71"/>
<dbReference type="Proteomes" id="UP000729402">
    <property type="component" value="Unassembled WGS sequence"/>
</dbReference>
<evidence type="ECO:0000256" key="2">
    <source>
        <dbReference type="SAM" id="SignalP"/>
    </source>
</evidence>
<keyword evidence="4" id="KW-1185">Reference proteome</keyword>
<feature type="region of interest" description="Disordered" evidence="1">
    <location>
        <begin position="89"/>
        <end position="108"/>
    </location>
</feature>
<organism evidence="3 4">
    <name type="scientific">Zizania palustris</name>
    <name type="common">Northern wild rice</name>
    <dbReference type="NCBI Taxonomy" id="103762"/>
    <lineage>
        <taxon>Eukaryota</taxon>
        <taxon>Viridiplantae</taxon>
        <taxon>Streptophyta</taxon>
        <taxon>Embryophyta</taxon>
        <taxon>Tracheophyta</taxon>
        <taxon>Spermatophyta</taxon>
        <taxon>Magnoliopsida</taxon>
        <taxon>Liliopsida</taxon>
        <taxon>Poales</taxon>
        <taxon>Poaceae</taxon>
        <taxon>BOP clade</taxon>
        <taxon>Oryzoideae</taxon>
        <taxon>Oryzeae</taxon>
        <taxon>Zizaniinae</taxon>
        <taxon>Zizania</taxon>
    </lineage>
</organism>
<accession>A0A8J5SJ71</accession>
<evidence type="ECO:0000313" key="3">
    <source>
        <dbReference type="EMBL" id="KAG8056469.1"/>
    </source>
</evidence>
<feature type="signal peptide" evidence="2">
    <location>
        <begin position="1"/>
        <end position="25"/>
    </location>
</feature>
<dbReference type="EMBL" id="JAAALK010000287">
    <property type="protein sequence ID" value="KAG8056469.1"/>
    <property type="molecule type" value="Genomic_DNA"/>
</dbReference>
<evidence type="ECO:0000313" key="4">
    <source>
        <dbReference type="Proteomes" id="UP000729402"/>
    </source>
</evidence>
<protein>
    <submittedName>
        <fullName evidence="3">Uncharacterized protein</fullName>
    </submittedName>
</protein>
<feature type="chain" id="PRO_5035302111" evidence="2">
    <location>
        <begin position="26"/>
        <end position="150"/>
    </location>
</feature>
<name>A0A8J5SJ71_ZIZPA</name>
<comment type="caution">
    <text evidence="3">The sequence shown here is derived from an EMBL/GenBank/DDBJ whole genome shotgun (WGS) entry which is preliminary data.</text>
</comment>
<reference evidence="3" key="2">
    <citation type="submission" date="2021-02" db="EMBL/GenBank/DDBJ databases">
        <authorList>
            <person name="Kimball J.A."/>
            <person name="Haas M.W."/>
            <person name="Macchietto M."/>
            <person name="Kono T."/>
            <person name="Duquette J."/>
            <person name="Shao M."/>
        </authorList>
    </citation>
    <scope>NUCLEOTIDE SEQUENCE</scope>
    <source>
        <tissue evidence="3">Fresh leaf tissue</tissue>
    </source>
</reference>